<organism evidence="5">
    <name type="scientific">Ignisphaera aggregans</name>
    <dbReference type="NCBI Taxonomy" id="334771"/>
    <lineage>
        <taxon>Archaea</taxon>
        <taxon>Thermoproteota</taxon>
        <taxon>Thermoprotei</taxon>
        <taxon>Desulfurococcales</taxon>
        <taxon>Desulfurococcaceae</taxon>
        <taxon>Ignisphaera</taxon>
    </lineage>
</organism>
<accession>A0A7J3I9W6</accession>
<dbReference type="PANTHER" id="PTHR21231:SF8">
    <property type="entry name" value="GPN-LOOP GTPASE 1"/>
    <property type="match status" value="1"/>
</dbReference>
<dbReference type="PRINTS" id="PR00449">
    <property type="entry name" value="RASTRNSFRMNG"/>
</dbReference>
<dbReference type="InterPro" id="IPR004130">
    <property type="entry name" value="Gpn"/>
</dbReference>
<dbReference type="GO" id="GO:0003924">
    <property type="term" value="F:GTPase activity"/>
    <property type="evidence" value="ECO:0007669"/>
    <property type="project" value="TreeGrafter"/>
</dbReference>
<evidence type="ECO:0000256" key="1">
    <source>
        <dbReference type="ARBA" id="ARBA00005290"/>
    </source>
</evidence>
<proteinExistence type="inferred from homology"/>
<evidence type="ECO:0000256" key="4">
    <source>
        <dbReference type="ARBA" id="ARBA00023134"/>
    </source>
</evidence>
<comment type="caution">
    <text evidence="5">The sequence shown here is derived from an EMBL/GenBank/DDBJ whole genome shotgun (WGS) entry which is preliminary data.</text>
</comment>
<sequence length="263" mass="29451">MYFIFILGPAGSGKSYLTYSFTNWLIEHGMDIAIVNLDPAVTWLPYTPDVDIRDYITVEEVMRKYNLGPNGALVATIDLSINFIENLRNEIDELKANYVVVDTPGQMELFAFRSAGPTIMSSLALNDKSVVLFLVESTILVKPSTFLSLIMLALAASIAHKLPQIITITKTDLLPRERYEDIIRWIEDPMEIFKDIKSEDAVFVTQYSDVIAAFEDIIARFNIGGFVATSSITGQGLDELYALVQRVLIGGEDFYTEEPSEIL</sequence>
<keyword evidence="3" id="KW-0378">Hydrolase</keyword>
<evidence type="ECO:0000256" key="2">
    <source>
        <dbReference type="ARBA" id="ARBA00022741"/>
    </source>
</evidence>
<keyword evidence="4" id="KW-0342">GTP-binding</keyword>
<dbReference type="AlphaFoldDB" id="A0A7J3I9W6"/>
<dbReference type="InterPro" id="IPR027417">
    <property type="entry name" value="P-loop_NTPase"/>
</dbReference>
<evidence type="ECO:0000313" key="5">
    <source>
        <dbReference type="EMBL" id="HGN37432.1"/>
    </source>
</evidence>
<dbReference type="GO" id="GO:0005525">
    <property type="term" value="F:GTP binding"/>
    <property type="evidence" value="ECO:0007669"/>
    <property type="project" value="UniProtKB-KW"/>
</dbReference>
<gene>
    <name evidence="5" type="ORF">ENT87_07810</name>
    <name evidence="6" type="ORF">ENU30_03945</name>
</gene>
<comment type="similarity">
    <text evidence="1">Belongs to the GPN-loop GTPase family.</text>
</comment>
<name>A0A7J3I9W6_9CREN</name>
<keyword evidence="2" id="KW-0547">Nucleotide-binding</keyword>
<reference evidence="5" key="1">
    <citation type="journal article" date="2020" name="mSystems">
        <title>Genome- and Community-Level Interaction Insights into Carbon Utilization and Element Cycling Functions of Hydrothermarchaeota in Hydrothermal Sediment.</title>
        <authorList>
            <person name="Zhou Z."/>
            <person name="Liu Y."/>
            <person name="Xu W."/>
            <person name="Pan J."/>
            <person name="Luo Z.H."/>
            <person name="Li M."/>
        </authorList>
    </citation>
    <scope>NUCLEOTIDE SEQUENCE [LARGE SCALE GENOMIC DNA]</scope>
    <source>
        <strain evidence="5">SpSt-618</strain>
        <strain evidence="6">SpSt-657</strain>
    </source>
</reference>
<dbReference type="PANTHER" id="PTHR21231">
    <property type="entry name" value="XPA-BINDING PROTEIN 1-RELATED"/>
    <property type="match status" value="1"/>
</dbReference>
<dbReference type="EMBL" id="DTAI01000232">
    <property type="protein sequence ID" value="HGN37432.1"/>
    <property type="molecule type" value="Genomic_DNA"/>
</dbReference>
<dbReference type="Pfam" id="PF03029">
    <property type="entry name" value="ATP_bind_1"/>
    <property type="match status" value="1"/>
</dbReference>
<dbReference type="EMBL" id="DTBZ01000076">
    <property type="protein sequence ID" value="HGQ18112.1"/>
    <property type="molecule type" value="Genomic_DNA"/>
</dbReference>
<evidence type="ECO:0000256" key="3">
    <source>
        <dbReference type="ARBA" id="ARBA00022801"/>
    </source>
</evidence>
<dbReference type="SUPFAM" id="SSF52540">
    <property type="entry name" value="P-loop containing nucleoside triphosphate hydrolases"/>
    <property type="match status" value="1"/>
</dbReference>
<protein>
    <submittedName>
        <fullName evidence="5">GTPase</fullName>
    </submittedName>
</protein>
<dbReference type="NCBIfam" id="NF010340">
    <property type="entry name" value="PRK13768.1-2"/>
    <property type="match status" value="1"/>
</dbReference>
<dbReference type="Gene3D" id="3.40.50.300">
    <property type="entry name" value="P-loop containing nucleotide triphosphate hydrolases"/>
    <property type="match status" value="1"/>
</dbReference>
<evidence type="ECO:0000313" key="6">
    <source>
        <dbReference type="EMBL" id="HGQ18112.1"/>
    </source>
</evidence>